<organism evidence="2 3">
    <name type="scientific">Marinicauda pacifica</name>
    <dbReference type="NCBI Taxonomy" id="1133559"/>
    <lineage>
        <taxon>Bacteria</taxon>
        <taxon>Pseudomonadati</taxon>
        <taxon>Pseudomonadota</taxon>
        <taxon>Alphaproteobacteria</taxon>
        <taxon>Maricaulales</taxon>
        <taxon>Maricaulaceae</taxon>
        <taxon>Marinicauda</taxon>
    </lineage>
</organism>
<keyword evidence="3" id="KW-1185">Reference proteome</keyword>
<protein>
    <submittedName>
        <fullName evidence="2">Peptidase S10</fullName>
    </submittedName>
</protein>
<evidence type="ECO:0000313" key="3">
    <source>
        <dbReference type="Proteomes" id="UP000305451"/>
    </source>
</evidence>
<dbReference type="InterPro" id="IPR029058">
    <property type="entry name" value="AB_hydrolase_fold"/>
</dbReference>
<dbReference type="RefSeq" id="WP_135944561.1">
    <property type="nucleotide sequence ID" value="NZ_BMEI01000002.1"/>
</dbReference>
<dbReference type="GO" id="GO:0006508">
    <property type="term" value="P:proteolysis"/>
    <property type="evidence" value="ECO:0007669"/>
    <property type="project" value="InterPro"/>
</dbReference>
<evidence type="ECO:0000256" key="1">
    <source>
        <dbReference type="SAM" id="SignalP"/>
    </source>
</evidence>
<dbReference type="OrthoDB" id="9770107at2"/>
<dbReference type="Gene3D" id="3.40.50.1820">
    <property type="entry name" value="alpha/beta hydrolase"/>
    <property type="match status" value="1"/>
</dbReference>
<reference evidence="2 3" key="1">
    <citation type="journal article" date="2013" name="Int. J. Syst. Evol. Microbiol.">
        <title>Marinicauda pacifica gen. nov., sp. nov., a prosthecate alphaproteobacterium of the family Hyphomonadaceae isolated from deep seawater.</title>
        <authorList>
            <person name="Zhang X.Y."/>
            <person name="Li G.W."/>
            <person name="Wang C.S."/>
            <person name="Zhang Y.J."/>
            <person name="Xu X.W."/>
            <person name="Li H."/>
            <person name="Liu A."/>
            <person name="Liu C."/>
            <person name="Xie B.B."/>
            <person name="Qin Q.L."/>
            <person name="Xu Z."/>
            <person name="Chen X.L."/>
            <person name="Zhou B.C."/>
            <person name="Zhang Y.Z."/>
        </authorList>
    </citation>
    <scope>NUCLEOTIDE SEQUENCE [LARGE SCALE GENOMIC DNA]</scope>
    <source>
        <strain evidence="2 3">P-1 km-3</strain>
    </source>
</reference>
<comment type="caution">
    <text evidence="2">The sequence shown here is derived from an EMBL/GenBank/DDBJ whole genome shotgun (WGS) entry which is preliminary data.</text>
</comment>
<sequence length="497" mass="53362">MTRPLHACLAAAMASFALGGAPALAQELAQDQDTLEIGRSAQTAHSGAFNGEEVRYDALVEESLLPGPDGAPGAGLVTTSYVRTDSGEPAGERPVLFLFNGGPGASTTPLHFGAFGPKRRVELDEGEQYIVDNPFSPLNDVDLVFIDPVGTGYSQPVEDGQAFWSRTGDAQSVARVIGSWLERHGRTDSPRYLLGQSYGTIRAAEIVRLAPELEFDGVLLFALVGGGRDELIGHVTDLPSMAATAWYHERAGRDGRPVEEVYADAVEFARTDYVTALMLGGALPEARREAMAERLSAMTGLEADAIAAQNLRISKRDFIFGLLEDEGLRTGRLDTRATARLDAPAQRPPYDDPGLSYVPAADIPDIACPAPDCLQAPGEESIVDVYYQDVLGYDAPGDYNALNLEVNGAWDYEDRGDPIPALAEAMHARPDLRLFWAAGYFDLATTAYGGRFTLDQAGIPADRLTAAYFKSGHSVFVGEDNLEALSEAVRDFTAPSE</sequence>
<dbReference type="InterPro" id="IPR001563">
    <property type="entry name" value="Peptidase_S10"/>
</dbReference>
<proteinExistence type="predicted"/>
<dbReference type="EMBL" id="SRXV01000002">
    <property type="protein sequence ID" value="TGY92940.1"/>
    <property type="molecule type" value="Genomic_DNA"/>
</dbReference>
<feature type="signal peptide" evidence="1">
    <location>
        <begin position="1"/>
        <end position="25"/>
    </location>
</feature>
<gene>
    <name evidence="2" type="ORF">E5162_07685</name>
</gene>
<evidence type="ECO:0000313" key="2">
    <source>
        <dbReference type="EMBL" id="TGY92940.1"/>
    </source>
</evidence>
<keyword evidence="1" id="KW-0732">Signal</keyword>
<accession>A0A4S2HAI8</accession>
<dbReference type="Proteomes" id="UP000305451">
    <property type="component" value="Unassembled WGS sequence"/>
</dbReference>
<dbReference type="Pfam" id="PF00450">
    <property type="entry name" value="Peptidase_S10"/>
    <property type="match status" value="1"/>
</dbReference>
<dbReference type="AlphaFoldDB" id="A0A4S2HAI8"/>
<name>A0A4S2HAI8_9PROT</name>
<dbReference type="SUPFAM" id="SSF53474">
    <property type="entry name" value="alpha/beta-Hydrolases"/>
    <property type="match status" value="1"/>
</dbReference>
<feature type="chain" id="PRO_5020543903" evidence="1">
    <location>
        <begin position="26"/>
        <end position="497"/>
    </location>
</feature>
<dbReference type="GO" id="GO:0004185">
    <property type="term" value="F:serine-type carboxypeptidase activity"/>
    <property type="evidence" value="ECO:0007669"/>
    <property type="project" value="InterPro"/>
</dbReference>